<keyword evidence="3" id="KW-1185">Reference proteome</keyword>
<feature type="transmembrane region" description="Helical" evidence="1">
    <location>
        <begin position="67"/>
        <end position="96"/>
    </location>
</feature>
<dbReference type="HOGENOM" id="CLU_155759_0_0_9"/>
<keyword evidence="1" id="KW-0472">Membrane</keyword>
<dbReference type="RefSeq" id="WP_005215134.1">
    <property type="nucleotide sequence ID" value="NZ_KB291681.1"/>
</dbReference>
<evidence type="ECO:0000313" key="3">
    <source>
        <dbReference type="Proteomes" id="UP000010420"/>
    </source>
</evidence>
<dbReference type="Proteomes" id="UP000010420">
    <property type="component" value="Unassembled WGS sequence"/>
</dbReference>
<keyword evidence="1" id="KW-1133">Transmembrane helix</keyword>
<evidence type="ECO:0000256" key="1">
    <source>
        <dbReference type="SAM" id="Phobius"/>
    </source>
</evidence>
<dbReference type="OrthoDB" id="1935330at2"/>
<dbReference type="AlphaFoldDB" id="L1Q848"/>
<dbReference type="EMBL" id="AMEZ01000093">
    <property type="protein sequence ID" value="EKY23870.1"/>
    <property type="molecule type" value="Genomic_DNA"/>
</dbReference>
<feature type="transmembrane region" description="Helical" evidence="1">
    <location>
        <begin position="108"/>
        <end position="129"/>
    </location>
</feature>
<sequence>MEVGITLNNKLIYSKDFSKKIYNEEFAKVVFRDKKLTRCAVFLIAGLNYSTKVMADVSETMAKMDNAGFIFLGLIQRIGFWVCLLGCLLEILVAVFKEGRGKNALLPVALKWIGLFAAFYLLPTVFQLIKDLFS</sequence>
<evidence type="ECO:0000313" key="2">
    <source>
        <dbReference type="EMBL" id="EKY23870.1"/>
    </source>
</evidence>
<gene>
    <name evidence="2" type="ORF">HMPREF0216_02883</name>
</gene>
<proteinExistence type="predicted"/>
<keyword evidence="1" id="KW-0812">Transmembrane</keyword>
<dbReference type="PATRIC" id="fig|545697.3.peg.2834"/>
<comment type="caution">
    <text evidence="2">The sequence shown here is derived from an EMBL/GenBank/DDBJ whole genome shotgun (WGS) entry which is preliminary data.</text>
</comment>
<protein>
    <submittedName>
        <fullName evidence="2">Uncharacterized protein</fullName>
    </submittedName>
</protein>
<reference evidence="2 3" key="1">
    <citation type="submission" date="2012-05" db="EMBL/GenBank/DDBJ databases">
        <authorList>
            <person name="Weinstock G."/>
            <person name="Sodergren E."/>
            <person name="Lobos E.A."/>
            <person name="Fulton L."/>
            <person name="Fulton R."/>
            <person name="Courtney L."/>
            <person name="Fronick C."/>
            <person name="O'Laughlin M."/>
            <person name="Godfrey J."/>
            <person name="Wilson R.M."/>
            <person name="Miner T."/>
            <person name="Farmer C."/>
            <person name="Delehaunty K."/>
            <person name="Cordes M."/>
            <person name="Minx P."/>
            <person name="Tomlinson C."/>
            <person name="Chen J."/>
            <person name="Wollam A."/>
            <person name="Pepin K.H."/>
            <person name="Bhonagiri V."/>
            <person name="Zhang X."/>
            <person name="Suruliraj S."/>
            <person name="Warren W."/>
            <person name="Mitreva M."/>
            <person name="Mardis E.R."/>
            <person name="Wilson R.K."/>
        </authorList>
    </citation>
    <scope>NUCLEOTIDE SEQUENCE [LARGE SCALE GENOMIC DNA]</scope>
    <source>
        <strain evidence="2 3">DSM 1785</strain>
    </source>
</reference>
<dbReference type="eggNOG" id="ENOG502ZQCP">
    <property type="taxonomic scope" value="Bacteria"/>
</dbReference>
<name>L1Q848_9CLOT</name>
<organism evidence="2 3">
    <name type="scientific">Clostridium celatum DSM 1785</name>
    <dbReference type="NCBI Taxonomy" id="545697"/>
    <lineage>
        <taxon>Bacteria</taxon>
        <taxon>Bacillati</taxon>
        <taxon>Bacillota</taxon>
        <taxon>Clostridia</taxon>
        <taxon>Eubacteriales</taxon>
        <taxon>Clostridiaceae</taxon>
        <taxon>Clostridium</taxon>
    </lineage>
</organism>
<feature type="transmembrane region" description="Helical" evidence="1">
    <location>
        <begin position="36"/>
        <end position="55"/>
    </location>
</feature>
<accession>L1Q848</accession>
<dbReference type="STRING" id="545697.HMPREF0216_02883"/>